<dbReference type="AlphaFoldDB" id="A0A8H4R4Y2"/>
<dbReference type="InterPro" id="IPR011611">
    <property type="entry name" value="PfkB_dom"/>
</dbReference>
<evidence type="ECO:0000256" key="7">
    <source>
        <dbReference type="ARBA" id="ARBA00023295"/>
    </source>
</evidence>
<gene>
    <name evidence="10" type="ORF">D9613_001760</name>
</gene>
<evidence type="ECO:0000313" key="11">
    <source>
        <dbReference type="Proteomes" id="UP000521872"/>
    </source>
</evidence>
<dbReference type="PROSITE" id="PS00584">
    <property type="entry name" value="PFKB_KINASES_2"/>
    <property type="match status" value="1"/>
</dbReference>
<keyword evidence="3" id="KW-0418">Kinase</keyword>
<sequence>MSLHRGVGLRNCKPFVRSLSTPSSFLNKLGRLAGAPVDLHPEVEDALAHSNPVVALETAIVTHGLPFPASLQVPLGLEEVVRSAGAIPATIGMISGRIKVGLEKTELERLAQGERKPAKISRRDIAAASALKADGGTTCSATLIFAAYAGIKVFATGGLGGVHRGAENSLDISADLHELTRCPVGLVSSGVKSILDIKRTLEYLETLGVPVISYGESREFPAFFSRHSGHSVPWNVEDPMTAAKLLYTQEQLKMRNGALFAVPIPEEYEPIGKEVQNYVNQAVEESERNGISKSGNDATPWLLSRVAELSAGKSLKCNIALIRNTALVGGQIAVNYQKLLAEESGQLASSLYQPSLTAKDSHHGFPDHSEPEISSKDLPPANVVVIGSAAVDITAQESSDTNSALARHSTAPGTVNVSLGGVGRNIAEATHRVMEAKYTNLSSALVSLVGKDAFGHILEDKLKMSGMRTDGIVKIDHQTAVCNMVLDSNGSLVGGVADMTIVDALTGELITSHLSKHKPSIVALDGNLSTSAITDAVQYCRKNGIQILFEPTSAIKSTAILPAITTVFGDKASGVPVAYCTPNLLELTQLYEAVQSDLASHPSCWDTIDQFNLGSAFRIELEQLARQSSTDHPQSTKNLAFLIEEGIAQQAINLLPFFQHLIIKCGDQGVLVAMYISSQDAATSGWAKLRSNPKEKYLVAHGKSNEIVVLQHFPSLHVEKLANVTGAGDSFVGALLATLAHSPNALYDPKRLHEVVRLAQKAAVLTLQSHSAVSPELSRIE</sequence>
<evidence type="ECO:0000256" key="8">
    <source>
        <dbReference type="SAM" id="MobiDB-lite"/>
    </source>
</evidence>
<evidence type="ECO:0000256" key="4">
    <source>
        <dbReference type="ARBA" id="ARBA00022801"/>
    </source>
</evidence>
<evidence type="ECO:0000256" key="2">
    <source>
        <dbReference type="ARBA" id="ARBA00022723"/>
    </source>
</evidence>
<feature type="domain" description="Carbohydrate kinase PfkB" evidence="9">
    <location>
        <begin position="382"/>
        <end position="568"/>
    </location>
</feature>
<dbReference type="PANTHER" id="PTHR42909:SF1">
    <property type="entry name" value="CARBOHYDRATE KINASE PFKB DOMAIN-CONTAINING PROTEIN"/>
    <property type="match status" value="1"/>
</dbReference>
<evidence type="ECO:0000256" key="5">
    <source>
        <dbReference type="ARBA" id="ARBA00023211"/>
    </source>
</evidence>
<dbReference type="SUPFAM" id="SSF110581">
    <property type="entry name" value="Indigoidine synthase A-like"/>
    <property type="match status" value="1"/>
</dbReference>
<keyword evidence="2" id="KW-0479">Metal-binding</keyword>
<dbReference type="Pfam" id="PF04227">
    <property type="entry name" value="Indigoidine_A"/>
    <property type="match status" value="1"/>
</dbReference>
<dbReference type="GO" id="GO:0016798">
    <property type="term" value="F:hydrolase activity, acting on glycosyl bonds"/>
    <property type="evidence" value="ECO:0007669"/>
    <property type="project" value="UniProtKB-KW"/>
</dbReference>
<evidence type="ECO:0000259" key="9">
    <source>
        <dbReference type="Pfam" id="PF00294"/>
    </source>
</evidence>
<dbReference type="Pfam" id="PF00294">
    <property type="entry name" value="PfkB"/>
    <property type="match status" value="2"/>
</dbReference>
<dbReference type="HAMAP" id="MF_01876">
    <property type="entry name" value="PsiMP_glycosidase"/>
    <property type="match status" value="1"/>
</dbReference>
<keyword evidence="6" id="KW-0456">Lyase</keyword>
<dbReference type="GO" id="GO:0046872">
    <property type="term" value="F:metal ion binding"/>
    <property type="evidence" value="ECO:0007669"/>
    <property type="project" value="UniProtKB-KW"/>
</dbReference>
<dbReference type="PANTHER" id="PTHR42909">
    <property type="entry name" value="ZGC:136858"/>
    <property type="match status" value="1"/>
</dbReference>
<dbReference type="InterPro" id="IPR029056">
    <property type="entry name" value="Ribokinase-like"/>
</dbReference>
<dbReference type="GO" id="GO:0004730">
    <property type="term" value="F:pseudouridylate synthase activity"/>
    <property type="evidence" value="ECO:0007669"/>
    <property type="project" value="InterPro"/>
</dbReference>
<keyword evidence="11" id="KW-1185">Reference proteome</keyword>
<dbReference type="Gene3D" id="3.40.1190.20">
    <property type="match status" value="1"/>
</dbReference>
<feature type="region of interest" description="Disordered" evidence="8">
    <location>
        <begin position="358"/>
        <end position="377"/>
    </location>
</feature>
<proteinExistence type="inferred from homology"/>
<keyword evidence="7" id="KW-0326">Glycosidase</keyword>
<keyword evidence="5" id="KW-0464">Manganese</keyword>
<dbReference type="GO" id="GO:0016301">
    <property type="term" value="F:kinase activity"/>
    <property type="evidence" value="ECO:0007669"/>
    <property type="project" value="UniProtKB-KW"/>
</dbReference>
<comment type="caution">
    <text evidence="10">The sequence shown here is derived from an EMBL/GenBank/DDBJ whole genome shotgun (WGS) entry which is preliminary data.</text>
</comment>
<organism evidence="10 11">
    <name type="scientific">Agrocybe pediades</name>
    <dbReference type="NCBI Taxonomy" id="84607"/>
    <lineage>
        <taxon>Eukaryota</taxon>
        <taxon>Fungi</taxon>
        <taxon>Dikarya</taxon>
        <taxon>Basidiomycota</taxon>
        <taxon>Agaricomycotina</taxon>
        <taxon>Agaricomycetes</taxon>
        <taxon>Agaricomycetidae</taxon>
        <taxon>Agaricales</taxon>
        <taxon>Agaricineae</taxon>
        <taxon>Strophariaceae</taxon>
        <taxon>Agrocybe</taxon>
    </lineage>
</organism>
<dbReference type="SUPFAM" id="SSF53613">
    <property type="entry name" value="Ribokinase-like"/>
    <property type="match status" value="1"/>
</dbReference>
<reference evidence="10 11" key="1">
    <citation type="submission" date="2019-12" db="EMBL/GenBank/DDBJ databases">
        <authorList>
            <person name="Floudas D."/>
            <person name="Bentzer J."/>
            <person name="Ahren D."/>
            <person name="Johansson T."/>
            <person name="Persson P."/>
            <person name="Tunlid A."/>
        </authorList>
    </citation>
    <scope>NUCLEOTIDE SEQUENCE [LARGE SCALE GENOMIC DNA]</scope>
    <source>
        <strain evidence="10 11">CBS 102.39</strain>
    </source>
</reference>
<feature type="domain" description="Carbohydrate kinase PfkB" evidence="9">
    <location>
        <begin position="710"/>
        <end position="775"/>
    </location>
</feature>
<evidence type="ECO:0000256" key="1">
    <source>
        <dbReference type="ARBA" id="ARBA00022679"/>
    </source>
</evidence>
<dbReference type="Proteomes" id="UP000521872">
    <property type="component" value="Unassembled WGS sequence"/>
</dbReference>
<dbReference type="InterPro" id="IPR007342">
    <property type="entry name" value="PsuG"/>
</dbReference>
<dbReference type="GO" id="GO:0005737">
    <property type="term" value="C:cytoplasm"/>
    <property type="evidence" value="ECO:0007669"/>
    <property type="project" value="TreeGrafter"/>
</dbReference>
<keyword evidence="1" id="KW-0808">Transferase</keyword>
<evidence type="ECO:0000313" key="10">
    <source>
        <dbReference type="EMBL" id="KAF4622973.1"/>
    </source>
</evidence>
<dbReference type="InterPro" id="IPR022830">
    <property type="entry name" value="Indigdn_synthA-like"/>
</dbReference>
<evidence type="ECO:0000256" key="3">
    <source>
        <dbReference type="ARBA" id="ARBA00022777"/>
    </source>
</evidence>
<feature type="compositionally biased region" description="Basic and acidic residues" evidence="8">
    <location>
        <begin position="359"/>
        <end position="375"/>
    </location>
</feature>
<keyword evidence="4" id="KW-0378">Hydrolase</keyword>
<evidence type="ECO:0000256" key="6">
    <source>
        <dbReference type="ARBA" id="ARBA00023239"/>
    </source>
</evidence>
<dbReference type="InterPro" id="IPR002173">
    <property type="entry name" value="Carboh/pur_kinase_PfkB_CS"/>
</dbReference>
<dbReference type="Gene3D" id="3.40.1790.10">
    <property type="entry name" value="Indigoidine synthase domain"/>
    <property type="match status" value="1"/>
</dbReference>
<name>A0A8H4R4Y2_9AGAR</name>
<dbReference type="EMBL" id="JAACJL010000001">
    <property type="protein sequence ID" value="KAF4622973.1"/>
    <property type="molecule type" value="Genomic_DNA"/>
</dbReference>
<protein>
    <recommendedName>
        <fullName evidence="9">Carbohydrate kinase PfkB domain-containing protein</fullName>
    </recommendedName>
</protein>
<accession>A0A8H4R4Y2</accession>